<dbReference type="NCBIfam" id="TIGR00188">
    <property type="entry name" value="rnpA"/>
    <property type="match status" value="1"/>
</dbReference>
<accession>A0A378MEG4</accession>
<dbReference type="GO" id="GO:0004526">
    <property type="term" value="F:ribonuclease P activity"/>
    <property type="evidence" value="ECO:0007669"/>
    <property type="project" value="UniProtKB-UniRule"/>
</dbReference>
<dbReference type="PANTHER" id="PTHR33992">
    <property type="entry name" value="RIBONUCLEASE P PROTEIN COMPONENT"/>
    <property type="match status" value="1"/>
</dbReference>
<sequence length="60" mass="6959">MKKAYRIKKNQEFQTVFKRGKSVANRQFVVYLLKQESADTHFRIGLSVSKKLETLSAVIV</sequence>
<name>A0A378MEG4_LISGR</name>
<dbReference type="GO" id="GO:0042781">
    <property type="term" value="F:3'-tRNA processing endoribonuclease activity"/>
    <property type="evidence" value="ECO:0007669"/>
    <property type="project" value="TreeGrafter"/>
</dbReference>
<evidence type="ECO:0000313" key="8">
    <source>
        <dbReference type="Proteomes" id="UP000254879"/>
    </source>
</evidence>
<evidence type="ECO:0000256" key="3">
    <source>
        <dbReference type="ARBA" id="ARBA00022759"/>
    </source>
</evidence>
<dbReference type="InterPro" id="IPR000100">
    <property type="entry name" value="RNase_P"/>
</dbReference>
<dbReference type="GO" id="GO:0030677">
    <property type="term" value="C:ribonuclease P complex"/>
    <property type="evidence" value="ECO:0007669"/>
    <property type="project" value="TreeGrafter"/>
</dbReference>
<protein>
    <recommendedName>
        <fullName evidence="6">Ribonuclease P protein component</fullName>
        <ecNumber evidence="6">3.1.26.5</ecNumber>
    </recommendedName>
</protein>
<dbReference type="GO" id="GO:0000049">
    <property type="term" value="F:tRNA binding"/>
    <property type="evidence" value="ECO:0007669"/>
    <property type="project" value="InterPro"/>
</dbReference>
<evidence type="ECO:0000256" key="5">
    <source>
        <dbReference type="ARBA" id="ARBA00022884"/>
    </source>
</evidence>
<dbReference type="Pfam" id="PF00825">
    <property type="entry name" value="Ribonuclease_P"/>
    <property type="match status" value="1"/>
</dbReference>
<dbReference type="InterPro" id="IPR020568">
    <property type="entry name" value="Ribosomal_Su5_D2-typ_SF"/>
</dbReference>
<keyword evidence="2" id="KW-0540">Nuclease</keyword>
<dbReference type="PANTHER" id="PTHR33992:SF1">
    <property type="entry name" value="RIBONUCLEASE P PROTEIN COMPONENT"/>
    <property type="match status" value="1"/>
</dbReference>
<proteinExistence type="predicted"/>
<evidence type="ECO:0000256" key="4">
    <source>
        <dbReference type="ARBA" id="ARBA00022801"/>
    </source>
</evidence>
<dbReference type="Gene3D" id="3.30.230.10">
    <property type="match status" value="1"/>
</dbReference>
<keyword evidence="4 7" id="KW-0378">Hydrolase</keyword>
<organism evidence="7 8">
    <name type="scientific">Listeria grayi</name>
    <name type="common">Listeria murrayi</name>
    <dbReference type="NCBI Taxonomy" id="1641"/>
    <lineage>
        <taxon>Bacteria</taxon>
        <taxon>Bacillati</taxon>
        <taxon>Bacillota</taxon>
        <taxon>Bacilli</taxon>
        <taxon>Bacillales</taxon>
        <taxon>Listeriaceae</taxon>
        <taxon>Listeria</taxon>
    </lineage>
</organism>
<evidence type="ECO:0000256" key="6">
    <source>
        <dbReference type="NCBIfam" id="TIGR00188"/>
    </source>
</evidence>
<dbReference type="InterPro" id="IPR014721">
    <property type="entry name" value="Ribsml_uS5_D2-typ_fold_subgr"/>
</dbReference>
<dbReference type="EC" id="3.1.26.5" evidence="6"/>
<keyword evidence="5" id="KW-0694">RNA-binding</keyword>
<reference evidence="7 8" key="1">
    <citation type="submission" date="2018-06" db="EMBL/GenBank/DDBJ databases">
        <authorList>
            <consortium name="Pathogen Informatics"/>
            <person name="Doyle S."/>
        </authorList>
    </citation>
    <scope>NUCLEOTIDE SEQUENCE [LARGE SCALE GENOMIC DNA]</scope>
    <source>
        <strain evidence="8">NCTC 10815</strain>
    </source>
</reference>
<dbReference type="EMBL" id="UGPG01000001">
    <property type="protein sequence ID" value="STY44691.1"/>
    <property type="molecule type" value="Genomic_DNA"/>
</dbReference>
<dbReference type="SUPFAM" id="SSF54211">
    <property type="entry name" value="Ribosomal protein S5 domain 2-like"/>
    <property type="match status" value="1"/>
</dbReference>
<keyword evidence="1" id="KW-0819">tRNA processing</keyword>
<evidence type="ECO:0000256" key="2">
    <source>
        <dbReference type="ARBA" id="ARBA00022722"/>
    </source>
</evidence>
<dbReference type="Proteomes" id="UP000254879">
    <property type="component" value="Unassembled WGS sequence"/>
</dbReference>
<gene>
    <name evidence="7" type="primary">rnpA_2</name>
    <name evidence="7" type="ORF">NCTC10815_02044</name>
</gene>
<evidence type="ECO:0000313" key="7">
    <source>
        <dbReference type="EMBL" id="STY44691.1"/>
    </source>
</evidence>
<keyword evidence="3" id="KW-0255">Endonuclease</keyword>
<evidence type="ECO:0000256" key="1">
    <source>
        <dbReference type="ARBA" id="ARBA00022694"/>
    </source>
</evidence>
<dbReference type="AlphaFoldDB" id="A0A378MEG4"/>